<evidence type="ECO:0000313" key="3">
    <source>
        <dbReference type="Proteomes" id="UP000176376"/>
    </source>
</evidence>
<proteinExistence type="predicted"/>
<evidence type="ECO:0008006" key="4">
    <source>
        <dbReference type="Google" id="ProtNLM"/>
    </source>
</evidence>
<comment type="caution">
    <text evidence="2">The sequence shown here is derived from an EMBL/GenBank/DDBJ whole genome shotgun (WGS) entry which is preliminary data.</text>
</comment>
<gene>
    <name evidence="2" type="ORF">A3J15_02865</name>
</gene>
<accession>A0A1F7JKM5</accession>
<dbReference type="STRING" id="1802074.A3J15_02865"/>
<evidence type="ECO:0000313" key="2">
    <source>
        <dbReference type="EMBL" id="OGK56159.1"/>
    </source>
</evidence>
<sequence length="214" mass="25151">MTARWIFEQIKVSLVMIYIRLKKLLHWLYIITAHFLIFIGQQMLGKKERHQVITHLIEELFTSIDVYIQVLDISEYPLYVRFTIRIDSASEHIVNWKYFTLELVYQLGCMLSDVTIEHDPQSKKDEPRFFIDITLTAITNLEKGMSTNRPLLFEDENTMTIIKKAVNLIESGDNITPHLLKKKLNINEFRAAKLFEQLQQSGLLDKKNPKLVVN</sequence>
<dbReference type="AlphaFoldDB" id="A0A1F7JKM5"/>
<evidence type="ECO:0000256" key="1">
    <source>
        <dbReference type="SAM" id="Phobius"/>
    </source>
</evidence>
<feature type="transmembrane region" description="Helical" evidence="1">
    <location>
        <begin position="24"/>
        <end position="40"/>
    </location>
</feature>
<keyword evidence="1" id="KW-0472">Membrane</keyword>
<reference evidence="2 3" key="1">
    <citation type="journal article" date="2016" name="Nat. Commun.">
        <title>Thousands of microbial genomes shed light on interconnected biogeochemical processes in an aquifer system.</title>
        <authorList>
            <person name="Anantharaman K."/>
            <person name="Brown C.T."/>
            <person name="Hug L.A."/>
            <person name="Sharon I."/>
            <person name="Castelle C.J."/>
            <person name="Probst A.J."/>
            <person name="Thomas B.C."/>
            <person name="Singh A."/>
            <person name="Wilkins M.J."/>
            <person name="Karaoz U."/>
            <person name="Brodie E.L."/>
            <person name="Williams K.H."/>
            <person name="Hubbard S.S."/>
            <person name="Banfield J.F."/>
        </authorList>
    </citation>
    <scope>NUCLEOTIDE SEQUENCE [LARGE SCALE GENOMIC DNA]</scope>
</reference>
<keyword evidence="1" id="KW-0812">Transmembrane</keyword>
<organism evidence="2 3">
    <name type="scientific">Candidatus Roizmanbacteria bacterium RIFCSPLOWO2_02_FULL_38_10</name>
    <dbReference type="NCBI Taxonomy" id="1802074"/>
    <lineage>
        <taxon>Bacteria</taxon>
        <taxon>Candidatus Roizmaniibacteriota</taxon>
    </lineage>
</organism>
<dbReference type="EMBL" id="MGAY01000046">
    <property type="protein sequence ID" value="OGK56159.1"/>
    <property type="molecule type" value="Genomic_DNA"/>
</dbReference>
<dbReference type="Proteomes" id="UP000176376">
    <property type="component" value="Unassembled WGS sequence"/>
</dbReference>
<keyword evidence="1" id="KW-1133">Transmembrane helix</keyword>
<name>A0A1F7JKM5_9BACT</name>
<protein>
    <recommendedName>
        <fullName evidence="4">FtsK gamma domain-containing protein</fullName>
    </recommendedName>
</protein>